<reference evidence="1" key="1">
    <citation type="submission" date="2023-04" db="EMBL/GenBank/DDBJ databases">
        <title>A chromosome-level genome assembly of the parasitoid wasp Eretmocerus hayati.</title>
        <authorList>
            <person name="Zhong Y."/>
            <person name="Liu S."/>
            <person name="Liu Y."/>
        </authorList>
    </citation>
    <scope>NUCLEOTIDE SEQUENCE</scope>
    <source>
        <strain evidence="1">ZJU_SS_LIU_2023</strain>
    </source>
</reference>
<organism evidence="1 2">
    <name type="scientific">Eretmocerus hayati</name>
    <dbReference type="NCBI Taxonomy" id="131215"/>
    <lineage>
        <taxon>Eukaryota</taxon>
        <taxon>Metazoa</taxon>
        <taxon>Ecdysozoa</taxon>
        <taxon>Arthropoda</taxon>
        <taxon>Hexapoda</taxon>
        <taxon>Insecta</taxon>
        <taxon>Pterygota</taxon>
        <taxon>Neoptera</taxon>
        <taxon>Endopterygota</taxon>
        <taxon>Hymenoptera</taxon>
        <taxon>Apocrita</taxon>
        <taxon>Proctotrupomorpha</taxon>
        <taxon>Chalcidoidea</taxon>
        <taxon>Aphelinidae</taxon>
        <taxon>Aphelininae</taxon>
        <taxon>Eretmocerus</taxon>
    </lineage>
</organism>
<protein>
    <submittedName>
        <fullName evidence="1">Uncharacterized protein</fullName>
    </submittedName>
</protein>
<proteinExistence type="predicted"/>
<evidence type="ECO:0000313" key="1">
    <source>
        <dbReference type="EMBL" id="KAJ8686689.1"/>
    </source>
</evidence>
<dbReference type="Proteomes" id="UP001239111">
    <property type="component" value="Chromosome 1"/>
</dbReference>
<name>A0ACC2PVN5_9HYME</name>
<comment type="caution">
    <text evidence="1">The sequence shown here is derived from an EMBL/GenBank/DDBJ whole genome shotgun (WGS) entry which is preliminary data.</text>
</comment>
<keyword evidence="2" id="KW-1185">Reference proteome</keyword>
<accession>A0ACC2PVN5</accession>
<evidence type="ECO:0000313" key="2">
    <source>
        <dbReference type="Proteomes" id="UP001239111"/>
    </source>
</evidence>
<sequence>MSKLFKAENSDSDEELNVNTEYAKNYDTWRQKEELHKLKARYGEDVEFLSNAEESSDTSSDDEGEELPDEFEKSFFKTLSCLKNKDPRIYNKSIKFFNEKESEDTHSKTQSKSKKEKTLSLRDYERKIITERQGKFSDSEDENEANNVEHNPTYVQEQEELKNSFKTALLQEEDQDDLLKPKTKTEEEIQKEDKDYKEWLKGQKEDINEDEQKDLKPLKDFWTDPNLDESEKFLRDYILNRKFLDKESTSGDLNYDHMAHDSDDDLSEDEKNINKQEEFEHKFNFRFEEPDQEFIKRYPRTIENSLRKKDTRRAQKRAEVKARKEEEKVRKQEELKQLKALKRKEIEEKIEKLKEITGNDDLQFNMMDFEEDFNPDEYDKKMSQIFNDDYYAEQEGDIKPEFPEIDEELCLDSNWDNYDPSNEELARDEFPQSTSQHCEDPDFNMDADYDGTKDLQSDMIESTKKRKRRRRSKFAEMISKEKPKFDPSQHPSYQEYYDQYYALDYEDMIGDLPCRFKYRQVVPNDFGLSVEEILMADDKELNKWCSLKKALEYKPEHRELNDVRMYKQKAANEALKKKILRSLYEAPEEESEIPSVTPSNNEQNSKKKRKRNRKKTNAETVGDVQEDTSKTSTRTPGTSKSVKNEQLECGDQQIEVTLEPSKIKKGTGKKRKAEDEPKDHENSTPTVKKSKKKRSVKNKNAGSNGNSESHSSVPSTNKNSSVKEKEIQSKKGDSNPSSNSILSKRDRVKQLKVKKNGSTKDENQIALSKKEKRKLLFKKIEKKKEKSKEVNQIASLSDERLKAYGFNPKKFKNKLKYEKKD</sequence>
<gene>
    <name evidence="1" type="ORF">QAD02_022483</name>
</gene>
<dbReference type="EMBL" id="CM056741">
    <property type="protein sequence ID" value="KAJ8686689.1"/>
    <property type="molecule type" value="Genomic_DNA"/>
</dbReference>